<dbReference type="Gene3D" id="1.10.287.860">
    <property type="entry name" value="Nucleotidyltransferase"/>
    <property type="match status" value="1"/>
</dbReference>
<reference evidence="2 3" key="1">
    <citation type="submission" date="2023-07" db="EMBL/GenBank/DDBJ databases">
        <title>Sorghum-associated microbial communities from plants grown in Nebraska, USA.</title>
        <authorList>
            <person name="Schachtman D."/>
        </authorList>
    </citation>
    <scope>NUCLEOTIDE SEQUENCE [LARGE SCALE GENOMIC DNA]</scope>
    <source>
        <strain evidence="2 3">CC351</strain>
    </source>
</reference>
<protein>
    <submittedName>
        <fullName evidence="2">PpGpp synthetase/RelA/SpoT-type nucleotidyltransferase</fullName>
    </submittedName>
</protein>
<feature type="domain" description="RelA/SpoT" evidence="1">
    <location>
        <begin position="40"/>
        <end position="165"/>
    </location>
</feature>
<dbReference type="SUPFAM" id="SSF81301">
    <property type="entry name" value="Nucleotidyltransferase"/>
    <property type="match status" value="1"/>
</dbReference>
<gene>
    <name evidence="2" type="ORF">J2T04_003666</name>
</gene>
<evidence type="ECO:0000259" key="1">
    <source>
        <dbReference type="SMART" id="SM00954"/>
    </source>
</evidence>
<dbReference type="Proteomes" id="UP001235513">
    <property type="component" value="Unassembled WGS sequence"/>
</dbReference>
<accession>A0ABT9SQN6</accession>
<dbReference type="EMBL" id="JAUSRL010000007">
    <property type="protein sequence ID" value="MDP9961754.1"/>
    <property type="molecule type" value="Genomic_DNA"/>
</dbReference>
<name>A0ABT9SQN6_9FLAO</name>
<dbReference type="RefSeq" id="WP_306846018.1">
    <property type="nucleotide sequence ID" value="NZ_JAUSRL010000007.1"/>
</dbReference>
<dbReference type="PANTHER" id="PTHR41773">
    <property type="entry name" value="GTP PYROPHOSPHATASE-RELATED"/>
    <property type="match status" value="1"/>
</dbReference>
<comment type="caution">
    <text evidence="2">The sequence shown here is derived from an EMBL/GenBank/DDBJ whole genome shotgun (WGS) entry which is preliminary data.</text>
</comment>
<evidence type="ECO:0000313" key="2">
    <source>
        <dbReference type="EMBL" id="MDP9961754.1"/>
    </source>
</evidence>
<dbReference type="InterPro" id="IPR007685">
    <property type="entry name" value="RelA_SpoT"/>
</dbReference>
<dbReference type="Pfam" id="PF04607">
    <property type="entry name" value="RelA_SpoT"/>
    <property type="match status" value="1"/>
</dbReference>
<keyword evidence="3" id="KW-1185">Reference proteome</keyword>
<sequence>MDRNKIKLEISKHKLFTNNLKNLIESLLQVNDIKYHIIECRTKSIDSLIDKIDRKQINEINEITDLSGIRIITYYQDDIDAIEKIILDNFKIDEPNSINKSNLYKSNEFGYLSVHYIVSLNRQRQKLAEWKNFATLKAEIQVRTVLQHSWASISHELSYKKKYEIPKQLERKLYRLAGLFELADEQFLNIREEHKNLFNEFKNNDFNNKIEDEKINLFTLNYLFSEEEKLDIFNFIENKAIEAGFLVDYEEFEETKSKNYLSELIKISKILEIKTINDFHNALIKNKDFYSKYFQLLIENNEGPWFGDSQFFISLALMLELNSKQLKQFQDEGKWSKSILEIIEKAIDKLKKISVIS</sequence>
<evidence type="ECO:0000313" key="3">
    <source>
        <dbReference type="Proteomes" id="UP001235513"/>
    </source>
</evidence>
<dbReference type="InterPro" id="IPR043519">
    <property type="entry name" value="NT_sf"/>
</dbReference>
<organism evidence="2 3">
    <name type="scientific">Chryseobacterium lathyri</name>
    <dbReference type="NCBI Taxonomy" id="395933"/>
    <lineage>
        <taxon>Bacteria</taxon>
        <taxon>Pseudomonadati</taxon>
        <taxon>Bacteroidota</taxon>
        <taxon>Flavobacteriia</taxon>
        <taxon>Flavobacteriales</taxon>
        <taxon>Weeksellaceae</taxon>
        <taxon>Chryseobacterium group</taxon>
        <taxon>Chryseobacterium</taxon>
    </lineage>
</organism>
<dbReference type="SMART" id="SM00954">
    <property type="entry name" value="RelA_SpoT"/>
    <property type="match status" value="1"/>
</dbReference>
<dbReference type="CDD" id="cd05399">
    <property type="entry name" value="NT_Rel-Spo_like"/>
    <property type="match status" value="1"/>
</dbReference>
<dbReference type="Gene3D" id="3.30.460.10">
    <property type="entry name" value="Beta Polymerase, domain 2"/>
    <property type="match status" value="1"/>
</dbReference>
<proteinExistence type="predicted"/>
<dbReference type="PANTHER" id="PTHR41773:SF1">
    <property type="entry name" value="RELA_SPOT DOMAIN-CONTAINING PROTEIN"/>
    <property type="match status" value="1"/>
</dbReference>